<keyword evidence="1" id="KW-0547">Nucleotide-binding</keyword>
<feature type="compositionally biased region" description="Low complexity" evidence="2">
    <location>
        <begin position="32"/>
        <end position="44"/>
    </location>
</feature>
<evidence type="ECO:0000313" key="6">
    <source>
        <dbReference type="Proteomes" id="UP001596956"/>
    </source>
</evidence>
<feature type="compositionally biased region" description="Basic and acidic residues" evidence="2">
    <location>
        <begin position="744"/>
        <end position="759"/>
    </location>
</feature>
<dbReference type="Pfam" id="PF01580">
    <property type="entry name" value="FtsK_SpoIIIE"/>
    <property type="match status" value="1"/>
</dbReference>
<keyword evidence="3" id="KW-0472">Membrane</keyword>
<name>A0ABW3BBV6_9ACTN</name>
<proteinExistence type="predicted"/>
<dbReference type="InterPro" id="IPR027417">
    <property type="entry name" value="P-loop_NTPase"/>
</dbReference>
<feature type="domain" description="FtsK" evidence="4">
    <location>
        <begin position="382"/>
        <end position="577"/>
    </location>
</feature>
<evidence type="ECO:0000256" key="2">
    <source>
        <dbReference type="SAM" id="MobiDB-lite"/>
    </source>
</evidence>
<dbReference type="PROSITE" id="PS50901">
    <property type="entry name" value="FTSK"/>
    <property type="match status" value="1"/>
</dbReference>
<dbReference type="SUPFAM" id="SSF52540">
    <property type="entry name" value="P-loop containing nucleoside triphosphate hydrolases"/>
    <property type="match status" value="1"/>
</dbReference>
<evidence type="ECO:0000256" key="1">
    <source>
        <dbReference type="PROSITE-ProRule" id="PRU00289"/>
    </source>
</evidence>
<dbReference type="EMBL" id="JBHTHR010000104">
    <property type="protein sequence ID" value="MFD0800822.1"/>
    <property type="molecule type" value="Genomic_DNA"/>
</dbReference>
<sequence length="759" mass="81967">MTQPDTDSEPDGTVVPFRSPRGGAVPHDDDTGGTQAAQPGTGAADGEDEKGRQILPAPGGGEDRAEAVPHDDTVLQGVPVDRADVTADTGTYLARTRERMAQAPPIVHPVLRSRRDAAEAAAFVVRYNAYLMAFHTTRSPLYVLRLMSHSPRGTARLVARWWEWVVDAEAKPVRAKAAGSGDAMQWITLSREETRRTRPRKIASAILAGAGMITAFVAGVALPGWALGAGITLLLCGLGALGGNPDRPVITRFVSEELLKPLDSTEVVEALQALGIAKPKAADGGLRFAAPIMRDGPGWRAEVDLPPGVVAEKLLDRRAELAGAMRRPLACVWPSVGSEHPSRVILWVAQKDPRKIKRVWPLLAEGQVDLYAEFPFGVTPRGEVVPLALIGTNMLIGGVMGSGKTSAVLVIALAGALDPTCEMHVYELKGSGDMESVQPVCYRYVQGDDDEDCEQALTGMYALEREMKRRKKVIADLPVEDVPQGRKVTRKLAEKYPHLKLHPILAIFDEVHTLFEHTEYGSPAAEVAGRLIRKARAYGIILVVTTQKPDKDSIPKMISDNAILRFCLAITGHIANDLVLGTGMYKRGIRANIFEPAEGDDPKDSGTGWLSRSATNARIARAYFIGQEDAREVGRRALALRTAAGTLSGEAAGETVAEEDTSTIVRHLWEVWPDGAEAVHSRDLVAALAAYRPDRYGAWLEIVGTTEADTEAKRSAQLSAALKPFGVPTKQVHRRDRGGNRKGVTLDDLRRATPADEDA</sequence>
<reference evidence="6" key="1">
    <citation type="journal article" date="2019" name="Int. J. Syst. Evol. Microbiol.">
        <title>The Global Catalogue of Microorganisms (GCM) 10K type strain sequencing project: providing services to taxonomists for standard genome sequencing and annotation.</title>
        <authorList>
            <consortium name="The Broad Institute Genomics Platform"/>
            <consortium name="The Broad Institute Genome Sequencing Center for Infectious Disease"/>
            <person name="Wu L."/>
            <person name="Ma J."/>
        </authorList>
    </citation>
    <scope>NUCLEOTIDE SEQUENCE [LARGE SCALE GENOMIC DNA]</scope>
    <source>
        <strain evidence="6">CCUG 63369</strain>
    </source>
</reference>
<comment type="caution">
    <text evidence="5">The sequence shown here is derived from an EMBL/GenBank/DDBJ whole genome shotgun (WGS) entry which is preliminary data.</text>
</comment>
<keyword evidence="6" id="KW-1185">Reference proteome</keyword>
<dbReference type="Gene3D" id="3.40.50.300">
    <property type="entry name" value="P-loop containing nucleotide triphosphate hydrolases"/>
    <property type="match status" value="1"/>
</dbReference>
<protein>
    <submittedName>
        <fullName evidence="5">FtsK/SpoIIIE domain-containing protein</fullName>
    </submittedName>
</protein>
<feature type="transmembrane region" description="Helical" evidence="3">
    <location>
        <begin position="202"/>
        <end position="219"/>
    </location>
</feature>
<feature type="binding site" evidence="1">
    <location>
        <begin position="398"/>
        <end position="405"/>
    </location>
    <ligand>
        <name>ATP</name>
        <dbReference type="ChEBI" id="CHEBI:30616"/>
    </ligand>
</feature>
<dbReference type="InterPro" id="IPR002543">
    <property type="entry name" value="FtsK_dom"/>
</dbReference>
<feature type="region of interest" description="Disordered" evidence="2">
    <location>
        <begin position="1"/>
        <end position="69"/>
    </location>
</feature>
<keyword evidence="1" id="KW-0067">ATP-binding</keyword>
<keyword evidence="3" id="KW-1133">Transmembrane helix</keyword>
<keyword evidence="3" id="KW-0812">Transmembrane</keyword>
<evidence type="ECO:0000256" key="3">
    <source>
        <dbReference type="SAM" id="Phobius"/>
    </source>
</evidence>
<gene>
    <name evidence="5" type="ORF">ACFQZU_05750</name>
</gene>
<evidence type="ECO:0000259" key="4">
    <source>
        <dbReference type="PROSITE" id="PS50901"/>
    </source>
</evidence>
<feature type="region of interest" description="Disordered" evidence="2">
    <location>
        <begin position="727"/>
        <end position="759"/>
    </location>
</feature>
<accession>A0ABW3BBV6</accession>
<evidence type="ECO:0000313" key="5">
    <source>
        <dbReference type="EMBL" id="MFD0800822.1"/>
    </source>
</evidence>
<organism evidence="5 6">
    <name type="scientific">Streptomonospora algeriensis</name>
    <dbReference type="NCBI Taxonomy" id="995084"/>
    <lineage>
        <taxon>Bacteria</taxon>
        <taxon>Bacillati</taxon>
        <taxon>Actinomycetota</taxon>
        <taxon>Actinomycetes</taxon>
        <taxon>Streptosporangiales</taxon>
        <taxon>Nocardiopsidaceae</taxon>
        <taxon>Streptomonospora</taxon>
    </lineage>
</organism>
<feature type="compositionally biased region" description="Acidic residues" evidence="2">
    <location>
        <begin position="1"/>
        <end position="10"/>
    </location>
</feature>
<dbReference type="Proteomes" id="UP001596956">
    <property type="component" value="Unassembled WGS sequence"/>
</dbReference>